<feature type="domain" description="G-protein coupled receptors family 3 profile" evidence="6">
    <location>
        <begin position="420"/>
        <end position="627"/>
    </location>
</feature>
<dbReference type="OrthoDB" id="10559610at2759"/>
<feature type="transmembrane region" description="Helical" evidence="5">
    <location>
        <begin position="422"/>
        <end position="444"/>
    </location>
</feature>
<feature type="transmembrane region" description="Helical" evidence="5">
    <location>
        <begin position="9"/>
        <end position="31"/>
    </location>
</feature>
<dbReference type="InterPro" id="IPR050490">
    <property type="entry name" value="Bact_solute-bd_prot1"/>
</dbReference>
<feature type="transmembrane region" description="Helical" evidence="5">
    <location>
        <begin position="491"/>
        <end position="507"/>
    </location>
</feature>
<dbReference type="Pfam" id="PF00003">
    <property type="entry name" value="7tm_3"/>
    <property type="match status" value="1"/>
</dbReference>
<dbReference type="Pfam" id="PF13416">
    <property type="entry name" value="SBP_bac_8"/>
    <property type="match status" value="1"/>
</dbReference>
<reference evidence="7 8" key="2">
    <citation type="submission" date="2016-08" db="EMBL/GenBank/DDBJ databases">
        <title>Pervasive Adenine N6-methylation of Active Genes in Fungi.</title>
        <authorList>
            <consortium name="DOE Joint Genome Institute"/>
            <person name="Mondo S.J."/>
            <person name="Dannebaum R.O."/>
            <person name="Kuo R.C."/>
            <person name="Labutti K."/>
            <person name="Haridas S."/>
            <person name="Kuo A."/>
            <person name="Salamov A."/>
            <person name="Ahrendt S.R."/>
            <person name="Lipzen A."/>
            <person name="Sullivan W."/>
            <person name="Andreopoulos W.B."/>
            <person name="Clum A."/>
            <person name="Lindquist E."/>
            <person name="Daum C."/>
            <person name="Ramamoorthy G.K."/>
            <person name="Gryganskyi A."/>
            <person name="Culley D."/>
            <person name="Magnuson J.K."/>
            <person name="James T.Y."/>
            <person name="O'Malley M.A."/>
            <person name="Stajich J.E."/>
            <person name="Spatafora J.W."/>
            <person name="Visel A."/>
            <person name="Grigoriev I.V."/>
        </authorList>
    </citation>
    <scope>NUCLEOTIDE SEQUENCE [LARGE SCALE GENOMIC DNA]</scope>
    <source>
        <strain evidence="8">finn</strain>
    </source>
</reference>
<comment type="caution">
    <text evidence="7">The sequence shown here is derived from an EMBL/GenBank/DDBJ whole genome shotgun (WGS) entry which is preliminary data.</text>
</comment>
<evidence type="ECO:0000256" key="1">
    <source>
        <dbReference type="ARBA" id="ARBA00004141"/>
    </source>
</evidence>
<feature type="transmembrane region" description="Helical" evidence="5">
    <location>
        <begin position="572"/>
        <end position="594"/>
    </location>
</feature>
<dbReference type="PANTHER" id="PTHR43649:SF12">
    <property type="entry name" value="DIACETYLCHITOBIOSE BINDING PROTEIN DASA"/>
    <property type="match status" value="1"/>
</dbReference>
<dbReference type="GO" id="GO:0016020">
    <property type="term" value="C:membrane"/>
    <property type="evidence" value="ECO:0007669"/>
    <property type="project" value="UniProtKB-SubCell"/>
</dbReference>
<feature type="transmembrane region" description="Helical" evidence="5">
    <location>
        <begin position="528"/>
        <end position="552"/>
    </location>
</feature>
<dbReference type="EMBL" id="MCFH01000033">
    <property type="protein sequence ID" value="ORX46905.1"/>
    <property type="molecule type" value="Genomic_DNA"/>
</dbReference>
<keyword evidence="8" id="KW-1185">Reference proteome</keyword>
<name>A0A1Y1V5D5_9FUNG</name>
<evidence type="ECO:0000259" key="6">
    <source>
        <dbReference type="Pfam" id="PF00003"/>
    </source>
</evidence>
<dbReference type="GO" id="GO:0004930">
    <property type="term" value="F:G protein-coupled receptor activity"/>
    <property type="evidence" value="ECO:0007669"/>
    <property type="project" value="InterPro"/>
</dbReference>
<evidence type="ECO:0000256" key="5">
    <source>
        <dbReference type="SAM" id="Phobius"/>
    </source>
</evidence>
<feature type="transmembrane region" description="Helical" evidence="5">
    <location>
        <begin position="637"/>
        <end position="656"/>
    </location>
</feature>
<organism evidence="7 8">
    <name type="scientific">Piromyces finnis</name>
    <dbReference type="NCBI Taxonomy" id="1754191"/>
    <lineage>
        <taxon>Eukaryota</taxon>
        <taxon>Fungi</taxon>
        <taxon>Fungi incertae sedis</taxon>
        <taxon>Chytridiomycota</taxon>
        <taxon>Chytridiomycota incertae sedis</taxon>
        <taxon>Neocallimastigomycetes</taxon>
        <taxon>Neocallimastigales</taxon>
        <taxon>Neocallimastigaceae</taxon>
        <taxon>Piromyces</taxon>
    </lineage>
</organism>
<dbReference type="AlphaFoldDB" id="A0A1Y1V5D5"/>
<comment type="subcellular location">
    <subcellularLocation>
        <location evidence="1">Membrane</location>
        <topology evidence="1">Multi-pass membrane protein</topology>
    </subcellularLocation>
</comment>
<accession>A0A1Y1V5D5</accession>
<dbReference type="Proteomes" id="UP000193719">
    <property type="component" value="Unassembled WGS sequence"/>
</dbReference>
<feature type="transmembrane region" description="Helical" evidence="5">
    <location>
        <begin position="460"/>
        <end position="479"/>
    </location>
</feature>
<dbReference type="STRING" id="1754191.A0A1Y1V5D5"/>
<evidence type="ECO:0000256" key="3">
    <source>
        <dbReference type="ARBA" id="ARBA00022989"/>
    </source>
</evidence>
<sequence length="750" mass="86696">MKLKLGLDFYIQLILISFTYSLKITSVIWTYDDGSFFKSITNDFNEYAKKNNLDIELEFVFFTTQNTTTNFVNEFDSTVDFLLSRKSDKYDVYFYDVQYSRKYFDYFIDLNDYLSKEHLAKYENDVAPQIGRYNGKWIGLPLYLNYEVLHSNIVLLEKYGLGIPKTWDQLLEYGEKVLEGEAKEGNTDLIGYNGLCSDTESCVCTVQELIHSFRETPQSPFPGYSSQEAIDSLNKFKEIMNKISTYEIFNSYDEFSIYGLFSQSFLFVKFWDLSLTIPEYKKTVLVGKNEGVSGTTIGGYNIGVCKYISEKRIQAAIKVVEFLTSEEYQKKLTTTRHVYSAMRSIYEDEEVCKSFDCETEKQFQPIARPSFETDDYDEFSYGFRRNVLQFLNGNLTAAEALNNVNDLIAYYSISINPKESSFGFVSLILTILFIIIMILSYTLIFKKDFKPKFAFLPKDFWFLIIFGSILYMSMSFLEYGTISDFKCRTKYIFRVFGLVFTYTPLLYRLVIISPIKTRLSIWLDSKRYVFLLAMVALNIILCGLSFTAPIKAVNFKVEHGKNFRVCSGDKSLITIVLILEEVAMFVTLSFYAFLEWHMARVIKDIRAIQSSIVVYMFLLLLLDIINSLNINSFNIYFITHWLLYTLISISNFILLFDIRFLWKLEEDDSELSNIRSTTLSSRTCSKSNNNITKNGSTPSLISKVVNCHYNAGMESNTSKNTPISTCNYSAGSHSQIVQSSQIQLQTPRNS</sequence>
<feature type="transmembrane region" description="Helical" evidence="5">
    <location>
        <begin position="606"/>
        <end position="625"/>
    </location>
</feature>
<dbReference type="InterPro" id="IPR006059">
    <property type="entry name" value="SBP"/>
</dbReference>
<protein>
    <submittedName>
        <fullName evidence="7">Periplasmic binding protein-like II</fullName>
    </submittedName>
</protein>
<reference evidence="7 8" key="1">
    <citation type="submission" date="2016-08" db="EMBL/GenBank/DDBJ databases">
        <title>Genomes of anaerobic fungi encode conserved fungal cellulosomes for biomass hydrolysis.</title>
        <authorList>
            <consortium name="DOE Joint Genome Institute"/>
            <person name="Haitjema C.H."/>
            <person name="Gilmore S.P."/>
            <person name="Henske J.K."/>
            <person name="Solomon K.V."/>
            <person name="De Groot R."/>
            <person name="Kuo A."/>
            <person name="Mondo S.J."/>
            <person name="Salamov A.A."/>
            <person name="Labutti K."/>
            <person name="Zhao Z."/>
            <person name="Chiniquy J."/>
            <person name="Barry K."/>
            <person name="Brewer H.M."/>
            <person name="Purvine S.O."/>
            <person name="Wright A.T."/>
            <person name="Boxma B."/>
            <person name="Van Alen T."/>
            <person name="Hackstein J.H."/>
            <person name="Baker S.E."/>
            <person name="Grigoriev I.V."/>
            <person name="O'Malley M.A."/>
        </authorList>
    </citation>
    <scope>NUCLEOTIDE SEQUENCE [LARGE SCALE GENOMIC DNA]</scope>
    <source>
        <strain evidence="8">finn</strain>
    </source>
</reference>
<keyword evidence="4 5" id="KW-0472">Membrane</keyword>
<evidence type="ECO:0000256" key="2">
    <source>
        <dbReference type="ARBA" id="ARBA00022692"/>
    </source>
</evidence>
<dbReference type="SUPFAM" id="SSF53850">
    <property type="entry name" value="Periplasmic binding protein-like II"/>
    <property type="match status" value="1"/>
</dbReference>
<gene>
    <name evidence="7" type="ORF">BCR36DRAFT_413850</name>
</gene>
<dbReference type="Gene3D" id="3.40.190.10">
    <property type="entry name" value="Periplasmic binding protein-like II"/>
    <property type="match status" value="2"/>
</dbReference>
<keyword evidence="2 5" id="KW-0812">Transmembrane</keyword>
<dbReference type="InterPro" id="IPR017978">
    <property type="entry name" value="GPCR_3_C"/>
</dbReference>
<evidence type="ECO:0000256" key="4">
    <source>
        <dbReference type="ARBA" id="ARBA00023136"/>
    </source>
</evidence>
<proteinExistence type="predicted"/>
<dbReference type="PANTHER" id="PTHR43649">
    <property type="entry name" value="ARABINOSE-BINDING PROTEIN-RELATED"/>
    <property type="match status" value="1"/>
</dbReference>
<evidence type="ECO:0000313" key="7">
    <source>
        <dbReference type="EMBL" id="ORX46905.1"/>
    </source>
</evidence>
<evidence type="ECO:0000313" key="8">
    <source>
        <dbReference type="Proteomes" id="UP000193719"/>
    </source>
</evidence>
<keyword evidence="3 5" id="KW-1133">Transmembrane helix</keyword>